<dbReference type="Proteomes" id="UP000249799">
    <property type="component" value="Chromosome"/>
</dbReference>
<proteinExistence type="predicted"/>
<organism evidence="1 2">
    <name type="scientific">Bradymonas sediminis</name>
    <dbReference type="NCBI Taxonomy" id="1548548"/>
    <lineage>
        <taxon>Bacteria</taxon>
        <taxon>Deltaproteobacteria</taxon>
        <taxon>Bradymonadales</taxon>
        <taxon>Bradymonadaceae</taxon>
        <taxon>Bradymonas</taxon>
    </lineage>
</organism>
<sequence>MAWIEGTEEQTFVVNRGYDEVANYFSDPAEFKRCLSDLESAEEVEPMVWRWQLKEKSEKGITFRADYTVAYKASDGEVEWETRQGNMRSAGVARFKKLSDERTEVNYRETIATDLPVARLLAKVFGPIVAREIRRGVGSFLDASREWLEHGSK</sequence>
<gene>
    <name evidence="1" type="ORF">DN745_06100</name>
</gene>
<dbReference type="EMBL" id="CP030032">
    <property type="protein sequence ID" value="AWV88934.1"/>
    <property type="molecule type" value="Genomic_DNA"/>
</dbReference>
<reference evidence="1 2" key="1">
    <citation type="submission" date="2018-06" db="EMBL/GenBank/DDBJ databases">
        <title>Lujinxingia sediminis gen. nov. sp. nov., a new facultative anaerobic member of the class Deltaproteobacteria, and proposal of Lujinxingaceae fam. nov.</title>
        <authorList>
            <person name="Guo L.-Y."/>
            <person name="Li C.-M."/>
            <person name="Wang S."/>
            <person name="Du Z.-J."/>
        </authorList>
    </citation>
    <scope>NUCLEOTIDE SEQUENCE [LARGE SCALE GENOMIC DNA]</scope>
    <source>
        <strain evidence="1 2">FA350</strain>
    </source>
</reference>
<dbReference type="SUPFAM" id="SSF55961">
    <property type="entry name" value="Bet v1-like"/>
    <property type="match status" value="1"/>
</dbReference>
<evidence type="ECO:0000313" key="1">
    <source>
        <dbReference type="EMBL" id="AWV88934.1"/>
    </source>
</evidence>
<keyword evidence="2" id="KW-1185">Reference proteome</keyword>
<name>A0A2Z4FJS1_9DELT</name>
<dbReference type="KEGG" id="bsed:DN745_06100"/>
<dbReference type="RefSeq" id="WP_111333021.1">
    <property type="nucleotide sequence ID" value="NZ_CP030032.1"/>
</dbReference>
<protein>
    <submittedName>
        <fullName evidence="1">Uncharacterized protein</fullName>
    </submittedName>
</protein>
<dbReference type="AlphaFoldDB" id="A0A2Z4FJS1"/>
<dbReference type="OrthoDB" id="5507072at2"/>
<evidence type="ECO:0000313" key="2">
    <source>
        <dbReference type="Proteomes" id="UP000249799"/>
    </source>
</evidence>
<accession>A0A2Z4FJS1</accession>
<dbReference type="Gene3D" id="3.30.530.20">
    <property type="match status" value="1"/>
</dbReference>
<dbReference type="InterPro" id="IPR023393">
    <property type="entry name" value="START-like_dom_sf"/>
</dbReference>